<evidence type="ECO:0000313" key="2">
    <source>
        <dbReference type="Proteomes" id="UP001156703"/>
    </source>
</evidence>
<comment type="caution">
    <text evidence="1">The sequence shown here is derived from an EMBL/GenBank/DDBJ whole genome shotgun (WGS) entry which is preliminary data.</text>
</comment>
<dbReference type="EMBL" id="BSOO01000030">
    <property type="protein sequence ID" value="GLR48590.1"/>
    <property type="molecule type" value="Genomic_DNA"/>
</dbReference>
<gene>
    <name evidence="1" type="ORF">GCM10007925_23080</name>
</gene>
<proteinExistence type="predicted"/>
<reference evidence="2" key="1">
    <citation type="journal article" date="2019" name="Int. J. Syst. Evol. Microbiol.">
        <title>The Global Catalogue of Microorganisms (GCM) 10K type strain sequencing project: providing services to taxonomists for standard genome sequencing and annotation.</title>
        <authorList>
            <consortium name="The Broad Institute Genomics Platform"/>
            <consortium name="The Broad Institute Genome Sequencing Center for Infectious Disease"/>
            <person name="Wu L."/>
            <person name="Ma J."/>
        </authorList>
    </citation>
    <scope>NUCLEOTIDE SEQUENCE [LARGE SCALE GENOMIC DNA]</scope>
    <source>
        <strain evidence="2">NBRC 102146</strain>
    </source>
</reference>
<evidence type="ECO:0000313" key="1">
    <source>
        <dbReference type="EMBL" id="GLR48590.1"/>
    </source>
</evidence>
<name>A0ABQ5ZAG9_9SPHN</name>
<organism evidence="1 2">
    <name type="scientific">Sphingomonas astaxanthinifaciens DSM 22298</name>
    <dbReference type="NCBI Taxonomy" id="1123267"/>
    <lineage>
        <taxon>Bacteria</taxon>
        <taxon>Pseudomonadati</taxon>
        <taxon>Pseudomonadota</taxon>
        <taxon>Alphaproteobacteria</taxon>
        <taxon>Sphingomonadales</taxon>
        <taxon>Sphingomonadaceae</taxon>
        <taxon>Sphingomonas</taxon>
    </lineage>
</organism>
<protein>
    <submittedName>
        <fullName evidence="1">Uncharacterized protein</fullName>
    </submittedName>
</protein>
<sequence length="117" mass="12502">MIMVPAAAATRGKGIGNRAAATATATATAAAEREVVPPRKDAKRFMSLGLGPGIEAADQSDRSGAAISGAGEPLLHASLEFAFRRTARHDAKRGDERGECFRILRRTNRHRHLQTRA</sequence>
<accession>A0ABQ5ZAG9</accession>
<dbReference type="Proteomes" id="UP001156703">
    <property type="component" value="Unassembled WGS sequence"/>
</dbReference>
<keyword evidence="2" id="KW-1185">Reference proteome</keyword>